<organism evidence="2">
    <name type="scientific">Tanacetum cinerariifolium</name>
    <name type="common">Dalmatian daisy</name>
    <name type="synonym">Chrysanthemum cinerariifolium</name>
    <dbReference type="NCBI Taxonomy" id="118510"/>
    <lineage>
        <taxon>Eukaryota</taxon>
        <taxon>Viridiplantae</taxon>
        <taxon>Streptophyta</taxon>
        <taxon>Embryophyta</taxon>
        <taxon>Tracheophyta</taxon>
        <taxon>Spermatophyta</taxon>
        <taxon>Magnoliopsida</taxon>
        <taxon>eudicotyledons</taxon>
        <taxon>Gunneridae</taxon>
        <taxon>Pentapetalae</taxon>
        <taxon>asterids</taxon>
        <taxon>campanulids</taxon>
        <taxon>Asterales</taxon>
        <taxon>Asteraceae</taxon>
        <taxon>Asteroideae</taxon>
        <taxon>Anthemideae</taxon>
        <taxon>Anthemidinae</taxon>
        <taxon>Tanacetum</taxon>
    </lineage>
</organism>
<feature type="region of interest" description="Disordered" evidence="1">
    <location>
        <begin position="69"/>
        <end position="146"/>
    </location>
</feature>
<feature type="region of interest" description="Disordered" evidence="1">
    <location>
        <begin position="1"/>
        <end position="37"/>
    </location>
</feature>
<accession>A0A699UU47</accession>
<gene>
    <name evidence="2" type="ORF">Tci_898414</name>
</gene>
<comment type="caution">
    <text evidence="2">The sequence shown here is derived from an EMBL/GenBank/DDBJ whole genome shotgun (WGS) entry which is preliminary data.</text>
</comment>
<feature type="non-terminal residue" evidence="2">
    <location>
        <position position="146"/>
    </location>
</feature>
<protein>
    <submittedName>
        <fullName evidence="2">Uncharacterized protein</fullName>
    </submittedName>
</protein>
<reference evidence="2" key="1">
    <citation type="journal article" date="2019" name="Sci. Rep.">
        <title>Draft genome of Tanacetum cinerariifolium, the natural source of mosquito coil.</title>
        <authorList>
            <person name="Yamashiro T."/>
            <person name="Shiraishi A."/>
            <person name="Satake H."/>
            <person name="Nakayama K."/>
        </authorList>
    </citation>
    <scope>NUCLEOTIDE SEQUENCE</scope>
</reference>
<dbReference type="AlphaFoldDB" id="A0A699UU47"/>
<dbReference type="EMBL" id="BKCJ011368792">
    <property type="protein sequence ID" value="GFD26445.1"/>
    <property type="molecule type" value="Genomic_DNA"/>
</dbReference>
<evidence type="ECO:0000256" key="1">
    <source>
        <dbReference type="SAM" id="MobiDB-lite"/>
    </source>
</evidence>
<sequence>IDSLTRTMNSQPVTAGNQCNPSAGFQEEFDAGKTGEKANQQYMLFPVWSTGSSNPQNKEVDAAFDGKEHDIEKPVSAVNVSPSNFEDYSEDSSNNVSTTGSIVPTAGQNYSNSTNPISAAGPLNSNTSPTHGKSSLRDAYQPPDML</sequence>
<evidence type="ECO:0000313" key="2">
    <source>
        <dbReference type="EMBL" id="GFD26445.1"/>
    </source>
</evidence>
<feature type="compositionally biased region" description="Polar residues" evidence="1">
    <location>
        <begin position="78"/>
        <end position="133"/>
    </location>
</feature>
<feature type="non-terminal residue" evidence="2">
    <location>
        <position position="1"/>
    </location>
</feature>
<name>A0A699UU47_TANCI</name>
<feature type="compositionally biased region" description="Polar residues" evidence="1">
    <location>
        <begin position="1"/>
        <end position="23"/>
    </location>
</feature>
<proteinExistence type="predicted"/>